<keyword evidence="1" id="KW-1133">Transmembrane helix</keyword>
<proteinExistence type="predicted"/>
<dbReference type="RefSeq" id="XP_038739704.1">
    <property type="nucleotide sequence ID" value="XM_038895042.1"/>
</dbReference>
<dbReference type="GeneID" id="62168116"/>
<dbReference type="AlphaFoldDB" id="A0A9P6HTE0"/>
<reference evidence="3" key="1">
    <citation type="submission" date="2020-03" db="EMBL/GenBank/DDBJ databases">
        <authorList>
            <person name="He L."/>
        </authorList>
    </citation>
    <scope>NUCLEOTIDE SEQUENCE</scope>
    <source>
        <strain evidence="3">CkLH20</strain>
    </source>
</reference>
<name>A0A9P6HTE0_9PEZI</name>
<dbReference type="InterPro" id="IPR052895">
    <property type="entry name" value="HetReg/Transcr_Mod"/>
</dbReference>
<dbReference type="InterPro" id="IPR010730">
    <property type="entry name" value="HET"/>
</dbReference>
<evidence type="ECO:0000313" key="4">
    <source>
        <dbReference type="Proteomes" id="UP000781932"/>
    </source>
</evidence>
<feature type="transmembrane region" description="Helical" evidence="1">
    <location>
        <begin position="259"/>
        <end position="276"/>
    </location>
</feature>
<evidence type="ECO:0000256" key="1">
    <source>
        <dbReference type="SAM" id="Phobius"/>
    </source>
</evidence>
<keyword evidence="4" id="KW-1185">Reference proteome</keyword>
<evidence type="ECO:0000259" key="2">
    <source>
        <dbReference type="Pfam" id="PF06985"/>
    </source>
</evidence>
<dbReference type="OrthoDB" id="4850726at2759"/>
<evidence type="ECO:0000313" key="3">
    <source>
        <dbReference type="EMBL" id="KAF9870243.1"/>
    </source>
</evidence>
<dbReference type="Pfam" id="PF06985">
    <property type="entry name" value="HET"/>
    <property type="match status" value="1"/>
</dbReference>
<comment type="caution">
    <text evidence="3">The sequence shown here is derived from an EMBL/GenBank/DDBJ whole genome shotgun (WGS) entry which is preliminary data.</text>
</comment>
<dbReference type="EMBL" id="JAATWM020000057">
    <property type="protein sequence ID" value="KAF9870243.1"/>
    <property type="molecule type" value="Genomic_DNA"/>
</dbReference>
<sequence>MKPLSHRSLPDGLTEAQPSIFDLQIFKDGARNIEPTQSKDTSEMAMPEYQYTPLGHAQIRQMILLPGRFDEPIQVQVKKSYFEPPLIVQKYEALSYAWGSQEDPETLTIIDASIPSEKRSLCIGQNLASALRHLRNKTKPRTIWCDAVCINQKDLAERAAQVQRMGDIYRHADRVVVWLGPGDEDAYRSMQIMNQISSHIDCHPFTITPRDEEGRRYLYESTGLALSRSDWEGLHAFLSLPWFTRLWVRQEIILTNDSAIVMVVALLMILALRCYAQMAGSESRMNVV</sequence>
<accession>A0A9P6HTE0</accession>
<dbReference type="PANTHER" id="PTHR24148">
    <property type="entry name" value="ANKYRIN REPEAT DOMAIN-CONTAINING PROTEIN 39 HOMOLOG-RELATED"/>
    <property type="match status" value="1"/>
</dbReference>
<reference evidence="3" key="2">
    <citation type="submission" date="2020-11" db="EMBL/GenBank/DDBJ databases">
        <title>Whole genome sequencing of Colletotrichum sp.</title>
        <authorList>
            <person name="Li H."/>
        </authorList>
    </citation>
    <scope>NUCLEOTIDE SEQUENCE</scope>
    <source>
        <strain evidence="3">CkLH20</strain>
    </source>
</reference>
<organism evidence="3 4">
    <name type="scientific">Colletotrichum karsti</name>
    <dbReference type="NCBI Taxonomy" id="1095194"/>
    <lineage>
        <taxon>Eukaryota</taxon>
        <taxon>Fungi</taxon>
        <taxon>Dikarya</taxon>
        <taxon>Ascomycota</taxon>
        <taxon>Pezizomycotina</taxon>
        <taxon>Sordariomycetes</taxon>
        <taxon>Hypocreomycetidae</taxon>
        <taxon>Glomerellales</taxon>
        <taxon>Glomerellaceae</taxon>
        <taxon>Colletotrichum</taxon>
        <taxon>Colletotrichum boninense species complex</taxon>
    </lineage>
</organism>
<gene>
    <name evidence="3" type="ORF">CkaCkLH20_12329</name>
</gene>
<protein>
    <submittedName>
        <fullName evidence="3">Ankyrin and het domain protein</fullName>
    </submittedName>
</protein>
<keyword evidence="1" id="KW-0812">Transmembrane</keyword>
<keyword evidence="1" id="KW-0472">Membrane</keyword>
<feature type="domain" description="Heterokaryon incompatibility" evidence="2">
    <location>
        <begin position="91"/>
        <end position="251"/>
    </location>
</feature>
<dbReference type="Proteomes" id="UP000781932">
    <property type="component" value="Unassembled WGS sequence"/>
</dbReference>
<dbReference type="PANTHER" id="PTHR24148:SF82">
    <property type="entry name" value="HETEROKARYON INCOMPATIBILITY DOMAIN-CONTAINING PROTEIN"/>
    <property type="match status" value="1"/>
</dbReference>